<keyword evidence="3" id="KW-1185">Reference proteome</keyword>
<evidence type="ECO:0000313" key="2">
    <source>
        <dbReference type="EMBL" id="CAG8643577.1"/>
    </source>
</evidence>
<reference evidence="2" key="1">
    <citation type="submission" date="2021-06" db="EMBL/GenBank/DDBJ databases">
        <authorList>
            <person name="Kallberg Y."/>
            <person name="Tangrot J."/>
            <person name="Rosling A."/>
        </authorList>
    </citation>
    <scope>NUCLEOTIDE SEQUENCE</scope>
    <source>
        <strain evidence="2">CL551</strain>
    </source>
</reference>
<feature type="region of interest" description="Disordered" evidence="1">
    <location>
        <begin position="53"/>
        <end position="85"/>
    </location>
</feature>
<dbReference type="EMBL" id="CAJVPV010009623">
    <property type="protein sequence ID" value="CAG8643577.1"/>
    <property type="molecule type" value="Genomic_DNA"/>
</dbReference>
<proteinExistence type="predicted"/>
<sequence length="104" mass="11989">KNRFSKFIVENNELKREKAEFSAKEEGFRARIEIKQKQITPIENHLDKRNAQITESIPKESDITDDTTNSDEHQEETKSRVFNSSSTALSICVKSKSEGKEMDL</sequence>
<dbReference type="Proteomes" id="UP000789342">
    <property type="component" value="Unassembled WGS sequence"/>
</dbReference>
<dbReference type="AlphaFoldDB" id="A0A9N9GYI5"/>
<protein>
    <submittedName>
        <fullName evidence="2">11331_t:CDS:1</fullName>
    </submittedName>
</protein>
<evidence type="ECO:0000256" key="1">
    <source>
        <dbReference type="SAM" id="MobiDB-lite"/>
    </source>
</evidence>
<comment type="caution">
    <text evidence="2">The sequence shown here is derived from an EMBL/GenBank/DDBJ whole genome shotgun (WGS) entry which is preliminary data.</text>
</comment>
<feature type="compositionally biased region" description="Basic and acidic residues" evidence="1">
    <location>
        <begin position="70"/>
        <end position="79"/>
    </location>
</feature>
<name>A0A9N9GYI5_9GLOM</name>
<accession>A0A9N9GYI5</accession>
<feature type="non-terminal residue" evidence="2">
    <location>
        <position position="104"/>
    </location>
</feature>
<gene>
    <name evidence="2" type="ORF">AMORRO_LOCUS9632</name>
</gene>
<evidence type="ECO:0000313" key="3">
    <source>
        <dbReference type="Proteomes" id="UP000789342"/>
    </source>
</evidence>
<organism evidence="2 3">
    <name type="scientific">Acaulospora morrowiae</name>
    <dbReference type="NCBI Taxonomy" id="94023"/>
    <lineage>
        <taxon>Eukaryota</taxon>
        <taxon>Fungi</taxon>
        <taxon>Fungi incertae sedis</taxon>
        <taxon>Mucoromycota</taxon>
        <taxon>Glomeromycotina</taxon>
        <taxon>Glomeromycetes</taxon>
        <taxon>Diversisporales</taxon>
        <taxon>Acaulosporaceae</taxon>
        <taxon>Acaulospora</taxon>
    </lineage>
</organism>